<proteinExistence type="predicted"/>
<gene>
    <name evidence="1" type="ORF">TM448A02684_0007</name>
</gene>
<name>A0A6H1ZY50_9ZZZZ</name>
<reference evidence="1" key="1">
    <citation type="submission" date="2020-03" db="EMBL/GenBank/DDBJ databases">
        <title>The deep terrestrial virosphere.</title>
        <authorList>
            <person name="Holmfeldt K."/>
            <person name="Nilsson E."/>
            <person name="Simone D."/>
            <person name="Lopez-Fernandez M."/>
            <person name="Wu X."/>
            <person name="de Brujin I."/>
            <person name="Lundin D."/>
            <person name="Andersson A."/>
            <person name="Bertilsson S."/>
            <person name="Dopson M."/>
        </authorList>
    </citation>
    <scope>NUCLEOTIDE SEQUENCE</scope>
    <source>
        <strain evidence="1">TM448A02684</strain>
    </source>
</reference>
<dbReference type="EMBL" id="MT144336">
    <property type="protein sequence ID" value="QJA52399.1"/>
    <property type="molecule type" value="Genomic_DNA"/>
</dbReference>
<evidence type="ECO:0000313" key="1">
    <source>
        <dbReference type="EMBL" id="QJA52399.1"/>
    </source>
</evidence>
<sequence>MSTDTEVTRLEDPFLWKATPGKEKDWAIPMQRLSLTLNMKLLEKFNLLTDEEKRECLRYLKIMDKLIEGKVLK</sequence>
<accession>A0A6H1ZY50</accession>
<organism evidence="1">
    <name type="scientific">viral metagenome</name>
    <dbReference type="NCBI Taxonomy" id="1070528"/>
    <lineage>
        <taxon>unclassified sequences</taxon>
        <taxon>metagenomes</taxon>
        <taxon>organismal metagenomes</taxon>
    </lineage>
</organism>
<dbReference type="AlphaFoldDB" id="A0A6H1ZY50"/>
<protein>
    <submittedName>
        <fullName evidence="1">Uncharacterized protein</fullName>
    </submittedName>
</protein>